<comment type="subcellular location">
    <subcellularLocation>
        <location evidence="1">Secreted</location>
    </subcellularLocation>
</comment>
<evidence type="ECO:0000256" key="8">
    <source>
        <dbReference type="SAM" id="SignalP"/>
    </source>
</evidence>
<sequence length="233" mass="26024">MRLFSVILLIVFINCLNTLQGVFGKNEKGSSKKAEKQSFARSGQLSTKHQHECTWEITGDLRVSLSLSCHDQANSSYQCTYEGEPQKCSLYNIKAKQYWKQILGKFKKLKSACEENTLKSRICKKIVGDAVEGAEEGNKEKSRPKESKKGSRPNVPDANENVGAEKKNNDRKKKTDGRSTDQADPPSPSFMADLPPTAGVVNDDMELNEDLAASYCAENWHSVCSFFVNFWNG</sequence>
<keyword evidence="3" id="KW-0964">Secreted</keyword>
<dbReference type="Ensembl" id="ENSLLET00000022756.1">
    <property type="protein sequence ID" value="ENSLLEP00000021905.1"/>
    <property type="gene ID" value="ENSLLEG00000013904.1"/>
</dbReference>
<protein>
    <submittedName>
        <fullName evidence="9">Fibroblast growth factor binding protein 3</fullName>
    </submittedName>
</protein>
<dbReference type="GO" id="GO:0007267">
    <property type="term" value="P:cell-cell signaling"/>
    <property type="evidence" value="ECO:0007669"/>
    <property type="project" value="TreeGrafter"/>
</dbReference>
<keyword evidence="10" id="KW-1185">Reference proteome</keyword>
<keyword evidence="5" id="KW-1015">Disulfide bond</keyword>
<evidence type="ECO:0000313" key="10">
    <source>
        <dbReference type="Proteomes" id="UP000694569"/>
    </source>
</evidence>
<organism evidence="9 10">
    <name type="scientific">Leptobrachium leishanense</name>
    <name type="common">Leishan spiny toad</name>
    <dbReference type="NCBI Taxonomy" id="445787"/>
    <lineage>
        <taxon>Eukaryota</taxon>
        <taxon>Metazoa</taxon>
        <taxon>Chordata</taxon>
        <taxon>Craniata</taxon>
        <taxon>Vertebrata</taxon>
        <taxon>Euteleostomi</taxon>
        <taxon>Amphibia</taxon>
        <taxon>Batrachia</taxon>
        <taxon>Anura</taxon>
        <taxon>Pelobatoidea</taxon>
        <taxon>Megophryidae</taxon>
        <taxon>Leptobrachium</taxon>
    </lineage>
</organism>
<comment type="similarity">
    <text evidence="2">Belongs to the fibroblast growth factor-binding protein family.</text>
</comment>
<evidence type="ECO:0000256" key="3">
    <source>
        <dbReference type="ARBA" id="ARBA00022525"/>
    </source>
</evidence>
<dbReference type="GeneTree" id="ENSGT00940000154372"/>
<feature type="signal peptide" evidence="8">
    <location>
        <begin position="1"/>
        <end position="24"/>
    </location>
</feature>
<dbReference type="Proteomes" id="UP000694569">
    <property type="component" value="Unplaced"/>
</dbReference>
<keyword evidence="6" id="KW-0340">Growth factor binding</keyword>
<dbReference type="GO" id="GO:0005576">
    <property type="term" value="C:extracellular region"/>
    <property type="evidence" value="ECO:0007669"/>
    <property type="project" value="UniProtKB-SubCell"/>
</dbReference>
<evidence type="ECO:0000256" key="1">
    <source>
        <dbReference type="ARBA" id="ARBA00004613"/>
    </source>
</evidence>
<dbReference type="Pfam" id="PF06473">
    <property type="entry name" value="FGF-BP1"/>
    <property type="match status" value="1"/>
</dbReference>
<dbReference type="OrthoDB" id="8803710at2759"/>
<evidence type="ECO:0000256" key="4">
    <source>
        <dbReference type="ARBA" id="ARBA00022729"/>
    </source>
</evidence>
<feature type="region of interest" description="Disordered" evidence="7">
    <location>
        <begin position="133"/>
        <end position="199"/>
    </location>
</feature>
<evidence type="ECO:0000256" key="6">
    <source>
        <dbReference type="ARBA" id="ARBA00023183"/>
    </source>
</evidence>
<dbReference type="PANTHER" id="PTHR15258">
    <property type="entry name" value="FGF BINDING PROTEIN-RELATED"/>
    <property type="match status" value="1"/>
</dbReference>
<reference evidence="9" key="2">
    <citation type="submission" date="2025-09" db="UniProtKB">
        <authorList>
            <consortium name="Ensembl"/>
        </authorList>
    </citation>
    <scope>IDENTIFICATION</scope>
</reference>
<dbReference type="AlphaFoldDB" id="A0A8C5N0P2"/>
<evidence type="ECO:0000256" key="5">
    <source>
        <dbReference type="ARBA" id="ARBA00023157"/>
    </source>
</evidence>
<evidence type="ECO:0000256" key="7">
    <source>
        <dbReference type="SAM" id="MobiDB-lite"/>
    </source>
</evidence>
<dbReference type="PANTHER" id="PTHR15258:SF3">
    <property type="entry name" value="FIBROBLAST GROWTH FACTOR-BINDING PROTEIN 3"/>
    <property type="match status" value="1"/>
</dbReference>
<dbReference type="GO" id="GO:0019838">
    <property type="term" value="F:growth factor binding"/>
    <property type="evidence" value="ECO:0007669"/>
    <property type="project" value="UniProtKB-KW"/>
</dbReference>
<accession>A0A8C5N0P2</accession>
<evidence type="ECO:0000313" key="9">
    <source>
        <dbReference type="Ensembl" id="ENSLLEP00000021905.1"/>
    </source>
</evidence>
<name>A0A8C5N0P2_9ANUR</name>
<feature type="compositionally biased region" description="Basic and acidic residues" evidence="7">
    <location>
        <begin position="136"/>
        <end position="149"/>
    </location>
</feature>
<feature type="chain" id="PRO_5034893775" evidence="8">
    <location>
        <begin position="25"/>
        <end position="233"/>
    </location>
</feature>
<proteinExistence type="inferred from homology"/>
<evidence type="ECO:0000256" key="2">
    <source>
        <dbReference type="ARBA" id="ARBA00008326"/>
    </source>
</evidence>
<dbReference type="InterPro" id="IPR010510">
    <property type="entry name" value="FGF1-bd"/>
</dbReference>
<reference evidence="9" key="1">
    <citation type="submission" date="2025-08" db="UniProtKB">
        <authorList>
            <consortium name="Ensembl"/>
        </authorList>
    </citation>
    <scope>IDENTIFICATION</scope>
</reference>
<keyword evidence="4 8" id="KW-0732">Signal</keyword>